<organism evidence="2 3">
    <name type="scientific">Periconia macrospinosa</name>
    <dbReference type="NCBI Taxonomy" id="97972"/>
    <lineage>
        <taxon>Eukaryota</taxon>
        <taxon>Fungi</taxon>
        <taxon>Dikarya</taxon>
        <taxon>Ascomycota</taxon>
        <taxon>Pezizomycotina</taxon>
        <taxon>Dothideomycetes</taxon>
        <taxon>Pleosporomycetidae</taxon>
        <taxon>Pleosporales</taxon>
        <taxon>Massarineae</taxon>
        <taxon>Periconiaceae</taxon>
        <taxon>Periconia</taxon>
    </lineage>
</organism>
<protein>
    <recommendedName>
        <fullName evidence="4">GIY-YIG domain-containing protein</fullName>
    </recommendedName>
</protein>
<evidence type="ECO:0000313" key="2">
    <source>
        <dbReference type="EMBL" id="PVH93951.1"/>
    </source>
</evidence>
<gene>
    <name evidence="2" type="ORF">DM02DRAFT_634114</name>
</gene>
<proteinExistence type="predicted"/>
<dbReference type="EMBL" id="KZ805558">
    <property type="protein sequence ID" value="PVH93951.1"/>
    <property type="molecule type" value="Genomic_DNA"/>
</dbReference>
<reference evidence="2 3" key="1">
    <citation type="journal article" date="2018" name="Sci. Rep.">
        <title>Comparative genomics provides insights into the lifestyle and reveals functional heterogeneity of dark septate endophytic fungi.</title>
        <authorList>
            <person name="Knapp D.G."/>
            <person name="Nemeth J.B."/>
            <person name="Barry K."/>
            <person name="Hainaut M."/>
            <person name="Henrissat B."/>
            <person name="Johnson J."/>
            <person name="Kuo A."/>
            <person name="Lim J.H.P."/>
            <person name="Lipzen A."/>
            <person name="Nolan M."/>
            <person name="Ohm R.A."/>
            <person name="Tamas L."/>
            <person name="Grigoriev I.V."/>
            <person name="Spatafora J.W."/>
            <person name="Nagy L.G."/>
            <person name="Kovacs G.M."/>
        </authorList>
    </citation>
    <scope>NUCLEOTIDE SEQUENCE [LARGE SCALE GENOMIC DNA]</scope>
    <source>
        <strain evidence="2 3">DSE2036</strain>
    </source>
</reference>
<sequence length="303" mass="34391">MSDFPENLSPAQHEAVDILQHLLGKLKEPGSRYYERYGGLVERHASLDEFCFSCIRPYVWRFLEGRPNLDALKLIGGDLRSDSRGVYFSAMHGLDKQTRIYVGQSHNLRIRIAQHWNFRYRRDNPSLHYHAMQQSIFNVFGILAVLPPPNTGNHALPGMDCPDLLLNVIEMWMALVFRSLPSPTLNNWLPDGAKRDGAFGALNIANPLENGGSEREWIDLSESKDPLVQDYIKVPEKSEQAEQNTEKKLEQPVSVEKKHTFYEQPVIHISGSAMLVMVTAVFVGFMVYSRSAATVLKPTGRLR</sequence>
<keyword evidence="1" id="KW-0812">Transmembrane</keyword>
<keyword evidence="1" id="KW-0472">Membrane</keyword>
<dbReference type="AlphaFoldDB" id="A0A2V1D7C4"/>
<accession>A0A2V1D7C4</accession>
<evidence type="ECO:0008006" key="4">
    <source>
        <dbReference type="Google" id="ProtNLM"/>
    </source>
</evidence>
<dbReference type="Proteomes" id="UP000244855">
    <property type="component" value="Unassembled WGS sequence"/>
</dbReference>
<keyword evidence="1" id="KW-1133">Transmembrane helix</keyword>
<dbReference type="OrthoDB" id="5412936at2759"/>
<evidence type="ECO:0000313" key="3">
    <source>
        <dbReference type="Proteomes" id="UP000244855"/>
    </source>
</evidence>
<dbReference type="STRING" id="97972.A0A2V1D7C4"/>
<evidence type="ECO:0000256" key="1">
    <source>
        <dbReference type="SAM" id="Phobius"/>
    </source>
</evidence>
<keyword evidence="3" id="KW-1185">Reference proteome</keyword>
<name>A0A2V1D7C4_9PLEO</name>
<feature type="transmembrane region" description="Helical" evidence="1">
    <location>
        <begin position="266"/>
        <end position="288"/>
    </location>
</feature>